<dbReference type="NCBIfam" id="TIGR02937">
    <property type="entry name" value="sigma70-ECF"/>
    <property type="match status" value="1"/>
</dbReference>
<dbReference type="InterPro" id="IPR013249">
    <property type="entry name" value="RNA_pol_sigma70_r4_t2"/>
</dbReference>
<evidence type="ECO:0000256" key="1">
    <source>
        <dbReference type="ARBA" id="ARBA00010641"/>
    </source>
</evidence>
<dbReference type="SUPFAM" id="SSF88659">
    <property type="entry name" value="Sigma3 and sigma4 domains of RNA polymerase sigma factors"/>
    <property type="match status" value="1"/>
</dbReference>
<comment type="similarity">
    <text evidence="1">Belongs to the sigma-70 factor family. ECF subfamily.</text>
</comment>
<proteinExistence type="inferred from homology"/>
<dbReference type="InterPro" id="IPR013324">
    <property type="entry name" value="RNA_pol_sigma_r3/r4-like"/>
</dbReference>
<evidence type="ECO:0000256" key="2">
    <source>
        <dbReference type="ARBA" id="ARBA00023015"/>
    </source>
</evidence>
<sequence length="157" mass="18287">METSKELSQDIFLKLFEASERINPELGVKSYLLGIAKYTVIDWFRKIENNKKLKDSLIKRYQAHQENVNLETQILSQIDLATIQNILVNLPENGRKVYQLVRIKEYSYDEAAEELKISKDTVKYHLKIADKLIKSKITGLNYFQIALLISLLPPFKN</sequence>
<feature type="domain" description="RNA polymerase sigma-70 region 2" evidence="5">
    <location>
        <begin position="5"/>
        <end position="46"/>
    </location>
</feature>
<evidence type="ECO:0000259" key="5">
    <source>
        <dbReference type="Pfam" id="PF04542"/>
    </source>
</evidence>
<name>A0ABP7Z588_9SPHI</name>
<organism evidence="7 8">
    <name type="scientific">Sphingobacterium kyonggiense</name>
    <dbReference type="NCBI Taxonomy" id="714075"/>
    <lineage>
        <taxon>Bacteria</taxon>
        <taxon>Pseudomonadati</taxon>
        <taxon>Bacteroidota</taxon>
        <taxon>Sphingobacteriia</taxon>
        <taxon>Sphingobacteriales</taxon>
        <taxon>Sphingobacteriaceae</taxon>
        <taxon>Sphingobacterium</taxon>
    </lineage>
</organism>
<dbReference type="InterPro" id="IPR007627">
    <property type="entry name" value="RNA_pol_sigma70_r2"/>
</dbReference>
<evidence type="ECO:0000256" key="3">
    <source>
        <dbReference type="ARBA" id="ARBA00023082"/>
    </source>
</evidence>
<keyword evidence="2" id="KW-0805">Transcription regulation</keyword>
<feature type="domain" description="RNA polymerase sigma factor 70 region 4 type 2" evidence="6">
    <location>
        <begin position="83"/>
        <end position="127"/>
    </location>
</feature>
<dbReference type="InterPro" id="IPR039425">
    <property type="entry name" value="RNA_pol_sigma-70-like"/>
</dbReference>
<evidence type="ECO:0000256" key="4">
    <source>
        <dbReference type="ARBA" id="ARBA00023163"/>
    </source>
</evidence>
<dbReference type="Gene3D" id="1.10.1740.10">
    <property type="match status" value="1"/>
</dbReference>
<dbReference type="Gene3D" id="1.10.10.10">
    <property type="entry name" value="Winged helix-like DNA-binding domain superfamily/Winged helix DNA-binding domain"/>
    <property type="match status" value="1"/>
</dbReference>
<evidence type="ECO:0008006" key="9">
    <source>
        <dbReference type="Google" id="ProtNLM"/>
    </source>
</evidence>
<keyword evidence="3" id="KW-0731">Sigma factor</keyword>
<evidence type="ECO:0000313" key="8">
    <source>
        <dbReference type="Proteomes" id="UP001500101"/>
    </source>
</evidence>
<dbReference type="Pfam" id="PF08281">
    <property type="entry name" value="Sigma70_r4_2"/>
    <property type="match status" value="1"/>
</dbReference>
<keyword evidence="8" id="KW-1185">Reference proteome</keyword>
<gene>
    <name evidence="7" type="ORF">GCM10022216_33570</name>
</gene>
<dbReference type="PANTHER" id="PTHR43133:SF46">
    <property type="entry name" value="RNA POLYMERASE SIGMA-70 FACTOR ECF SUBFAMILY"/>
    <property type="match status" value="1"/>
</dbReference>
<dbReference type="InterPro" id="IPR014284">
    <property type="entry name" value="RNA_pol_sigma-70_dom"/>
</dbReference>
<dbReference type="InterPro" id="IPR013325">
    <property type="entry name" value="RNA_pol_sigma_r2"/>
</dbReference>
<dbReference type="InterPro" id="IPR036388">
    <property type="entry name" value="WH-like_DNA-bd_sf"/>
</dbReference>
<evidence type="ECO:0000313" key="7">
    <source>
        <dbReference type="EMBL" id="GAA4147563.1"/>
    </source>
</evidence>
<dbReference type="PANTHER" id="PTHR43133">
    <property type="entry name" value="RNA POLYMERASE ECF-TYPE SIGMA FACTO"/>
    <property type="match status" value="1"/>
</dbReference>
<reference evidence="8" key="1">
    <citation type="journal article" date="2019" name="Int. J. Syst. Evol. Microbiol.">
        <title>The Global Catalogue of Microorganisms (GCM) 10K type strain sequencing project: providing services to taxonomists for standard genome sequencing and annotation.</title>
        <authorList>
            <consortium name="The Broad Institute Genomics Platform"/>
            <consortium name="The Broad Institute Genome Sequencing Center for Infectious Disease"/>
            <person name="Wu L."/>
            <person name="Ma J."/>
        </authorList>
    </citation>
    <scope>NUCLEOTIDE SEQUENCE [LARGE SCALE GENOMIC DNA]</scope>
    <source>
        <strain evidence="8">JCM 16704</strain>
    </source>
</reference>
<evidence type="ECO:0000259" key="6">
    <source>
        <dbReference type="Pfam" id="PF08281"/>
    </source>
</evidence>
<keyword evidence="4" id="KW-0804">Transcription</keyword>
<dbReference type="EMBL" id="BAAAZI010000015">
    <property type="protein sequence ID" value="GAA4147563.1"/>
    <property type="molecule type" value="Genomic_DNA"/>
</dbReference>
<protein>
    <recommendedName>
        <fullName evidence="9">RNA polymerase sigma-70 factor (ECF subfamily)</fullName>
    </recommendedName>
</protein>
<dbReference type="SUPFAM" id="SSF88946">
    <property type="entry name" value="Sigma2 domain of RNA polymerase sigma factors"/>
    <property type="match status" value="1"/>
</dbReference>
<comment type="caution">
    <text evidence="7">The sequence shown here is derived from an EMBL/GenBank/DDBJ whole genome shotgun (WGS) entry which is preliminary data.</text>
</comment>
<accession>A0ABP7Z588</accession>
<dbReference type="Proteomes" id="UP001500101">
    <property type="component" value="Unassembled WGS sequence"/>
</dbReference>
<dbReference type="Pfam" id="PF04542">
    <property type="entry name" value="Sigma70_r2"/>
    <property type="match status" value="1"/>
</dbReference>